<proteinExistence type="predicted"/>
<dbReference type="Proteomes" id="UP000734854">
    <property type="component" value="Unassembled WGS sequence"/>
</dbReference>
<evidence type="ECO:0000313" key="1">
    <source>
        <dbReference type="EMBL" id="KAG6479183.1"/>
    </source>
</evidence>
<gene>
    <name evidence="1" type="ORF">ZIOFF_062644</name>
</gene>
<organism evidence="1 2">
    <name type="scientific">Zingiber officinale</name>
    <name type="common">Ginger</name>
    <name type="synonym">Amomum zingiber</name>
    <dbReference type="NCBI Taxonomy" id="94328"/>
    <lineage>
        <taxon>Eukaryota</taxon>
        <taxon>Viridiplantae</taxon>
        <taxon>Streptophyta</taxon>
        <taxon>Embryophyta</taxon>
        <taxon>Tracheophyta</taxon>
        <taxon>Spermatophyta</taxon>
        <taxon>Magnoliopsida</taxon>
        <taxon>Liliopsida</taxon>
        <taxon>Zingiberales</taxon>
        <taxon>Zingiberaceae</taxon>
        <taxon>Zingiber</taxon>
    </lineage>
</organism>
<dbReference type="CDD" id="cd09272">
    <property type="entry name" value="RNase_HI_RT_Ty1"/>
    <property type="match status" value="1"/>
</dbReference>
<protein>
    <submittedName>
        <fullName evidence="1">Uncharacterized protein</fullName>
    </submittedName>
</protein>
<dbReference type="PANTHER" id="PTHR11439">
    <property type="entry name" value="GAG-POL-RELATED RETROTRANSPOSON"/>
    <property type="match status" value="1"/>
</dbReference>
<evidence type="ECO:0000313" key="2">
    <source>
        <dbReference type="Proteomes" id="UP000734854"/>
    </source>
</evidence>
<name>A0A8J5F5T0_ZINOF</name>
<dbReference type="PANTHER" id="PTHR11439:SF450">
    <property type="entry name" value="REVERSE TRANSCRIPTASE TY1_COPIA-TYPE DOMAIN-CONTAINING PROTEIN"/>
    <property type="match status" value="1"/>
</dbReference>
<accession>A0A8J5F5T0</accession>
<sequence>MLDSKPVSTPIAAGSRLTLHDESSSFDTTKFRQVFMHAPLETHWGVVKRLLRYLNGTRDLGIRLLVDTPFTLHGFSDADWAGDPDDQCSTGAFIIFLVANPISWKSTKQRMIVRSSTKAEYHVIASAATENQWIKSLLTDLLLPVTTTAVFFTDNLGTTYLSANLVLHSRMKHLAINYHFVCDLV</sequence>
<keyword evidence="2" id="KW-1185">Reference proteome</keyword>
<comment type="caution">
    <text evidence="1">The sequence shown here is derived from an EMBL/GenBank/DDBJ whole genome shotgun (WGS) entry which is preliminary data.</text>
</comment>
<reference evidence="1 2" key="1">
    <citation type="submission" date="2020-08" db="EMBL/GenBank/DDBJ databases">
        <title>Plant Genome Project.</title>
        <authorList>
            <person name="Zhang R.-G."/>
        </authorList>
    </citation>
    <scope>NUCLEOTIDE SEQUENCE [LARGE SCALE GENOMIC DNA]</scope>
    <source>
        <tissue evidence="1">Rhizome</tissue>
    </source>
</reference>
<dbReference type="AlphaFoldDB" id="A0A8J5F5T0"/>
<dbReference type="EMBL" id="JACMSC010000017">
    <property type="protein sequence ID" value="KAG6479183.1"/>
    <property type="molecule type" value="Genomic_DNA"/>
</dbReference>